<dbReference type="RefSeq" id="WP_254165740.1">
    <property type="nucleotide sequence ID" value="NZ_JANAFB010000010.1"/>
</dbReference>
<gene>
    <name evidence="2" type="ORF">NBM05_05555</name>
</gene>
<keyword evidence="1" id="KW-0812">Transmembrane</keyword>
<keyword evidence="1" id="KW-0472">Membrane</keyword>
<proteinExistence type="predicted"/>
<keyword evidence="3" id="KW-1185">Reference proteome</keyword>
<reference evidence="2" key="1">
    <citation type="submission" date="2022-06" db="EMBL/GenBank/DDBJ databases">
        <title>Rothia sp. isolated from sandalwood seedling.</title>
        <authorList>
            <person name="Tuikhar N."/>
            <person name="Kirdat K."/>
            <person name="Thorat V."/>
            <person name="Swetha P."/>
            <person name="Padma S."/>
            <person name="Sundararaj R."/>
            <person name="Yadav A."/>
        </authorList>
    </citation>
    <scope>NUCLEOTIDE SEQUENCE</scope>
    <source>
        <strain evidence="2">AR01</strain>
    </source>
</reference>
<comment type="caution">
    <text evidence="2">The sequence shown here is derived from an EMBL/GenBank/DDBJ whole genome shotgun (WGS) entry which is preliminary data.</text>
</comment>
<name>A0A9X2HC94_9MICC</name>
<evidence type="ECO:0000256" key="1">
    <source>
        <dbReference type="SAM" id="Phobius"/>
    </source>
</evidence>
<protein>
    <submittedName>
        <fullName evidence="2">Uncharacterized protein</fullName>
    </submittedName>
</protein>
<organism evidence="2 3">
    <name type="scientific">Rothia santali</name>
    <dbReference type="NCBI Taxonomy" id="2949643"/>
    <lineage>
        <taxon>Bacteria</taxon>
        <taxon>Bacillati</taxon>
        <taxon>Actinomycetota</taxon>
        <taxon>Actinomycetes</taxon>
        <taxon>Micrococcales</taxon>
        <taxon>Micrococcaceae</taxon>
        <taxon>Rothia</taxon>
    </lineage>
</organism>
<feature type="transmembrane region" description="Helical" evidence="1">
    <location>
        <begin position="12"/>
        <end position="35"/>
    </location>
</feature>
<keyword evidence="1" id="KW-1133">Transmembrane helix</keyword>
<feature type="transmembrane region" description="Helical" evidence="1">
    <location>
        <begin position="56"/>
        <end position="81"/>
    </location>
</feature>
<dbReference type="AlphaFoldDB" id="A0A9X2HC94"/>
<accession>A0A9X2HC94</accession>
<sequence>MYELLSLISNIIPVTLAGLVLGAGMPALFALALRLSAGRTERRADGTVVQVRRAPVAARTASGVIYAIIVLVILAGVLWIAREYLHELTGFAFLGSR</sequence>
<evidence type="ECO:0000313" key="2">
    <source>
        <dbReference type="EMBL" id="MCP3425495.1"/>
    </source>
</evidence>
<dbReference type="EMBL" id="JANAFB010000010">
    <property type="protein sequence ID" value="MCP3425495.1"/>
    <property type="molecule type" value="Genomic_DNA"/>
</dbReference>
<dbReference type="Proteomes" id="UP001139502">
    <property type="component" value="Unassembled WGS sequence"/>
</dbReference>
<evidence type="ECO:0000313" key="3">
    <source>
        <dbReference type="Proteomes" id="UP001139502"/>
    </source>
</evidence>